<reference evidence="4 5" key="1">
    <citation type="submission" date="2017-07" db="EMBL/GenBank/DDBJ databases">
        <title>Draft Genome Sequences of Select Purple Nonsulfur Bacteria.</title>
        <authorList>
            <person name="Lasarre B."/>
            <person name="Mckinlay J.B."/>
        </authorList>
    </citation>
    <scope>NUCLEOTIDE SEQUENCE [LARGE SCALE GENOMIC DNA]</scope>
    <source>
        <strain evidence="4 5">DSM 11907</strain>
    </source>
</reference>
<evidence type="ECO:0000256" key="1">
    <source>
        <dbReference type="ARBA" id="ARBA00022676"/>
    </source>
</evidence>
<name>A0A327KMV8_9BRAD</name>
<dbReference type="CDD" id="cd03801">
    <property type="entry name" value="GT4_PimA-like"/>
    <property type="match status" value="1"/>
</dbReference>
<evidence type="ECO:0000256" key="2">
    <source>
        <dbReference type="ARBA" id="ARBA00022679"/>
    </source>
</evidence>
<dbReference type="EMBL" id="NPEU01000114">
    <property type="protein sequence ID" value="RAI38652.1"/>
    <property type="molecule type" value="Genomic_DNA"/>
</dbReference>
<dbReference type="Pfam" id="PF13439">
    <property type="entry name" value="Glyco_transf_4"/>
    <property type="match status" value="1"/>
</dbReference>
<dbReference type="PANTHER" id="PTHR12526:SF510">
    <property type="entry name" value="D-INOSITOL 3-PHOSPHATE GLYCOSYLTRANSFERASE"/>
    <property type="match status" value="1"/>
</dbReference>
<evidence type="ECO:0000313" key="5">
    <source>
        <dbReference type="Proteomes" id="UP000248863"/>
    </source>
</evidence>
<dbReference type="OrthoDB" id="7929921at2"/>
<dbReference type="PANTHER" id="PTHR12526">
    <property type="entry name" value="GLYCOSYLTRANSFERASE"/>
    <property type="match status" value="1"/>
</dbReference>
<protein>
    <recommendedName>
        <fullName evidence="3">Glycosyltransferase subfamily 4-like N-terminal domain-containing protein</fullName>
    </recommendedName>
</protein>
<keyword evidence="5" id="KW-1185">Reference proteome</keyword>
<dbReference type="InterPro" id="IPR028098">
    <property type="entry name" value="Glyco_trans_4-like_N"/>
</dbReference>
<dbReference type="GO" id="GO:0016757">
    <property type="term" value="F:glycosyltransferase activity"/>
    <property type="evidence" value="ECO:0007669"/>
    <property type="project" value="UniProtKB-KW"/>
</dbReference>
<keyword evidence="2" id="KW-0808">Transferase</keyword>
<evidence type="ECO:0000313" key="4">
    <source>
        <dbReference type="EMBL" id="RAI38652.1"/>
    </source>
</evidence>
<dbReference type="Pfam" id="PF13692">
    <property type="entry name" value="Glyco_trans_1_4"/>
    <property type="match status" value="1"/>
</dbReference>
<organism evidence="4 5">
    <name type="scientific">Rhodoplanes elegans</name>
    <dbReference type="NCBI Taxonomy" id="29408"/>
    <lineage>
        <taxon>Bacteria</taxon>
        <taxon>Pseudomonadati</taxon>
        <taxon>Pseudomonadota</taxon>
        <taxon>Alphaproteobacteria</taxon>
        <taxon>Hyphomicrobiales</taxon>
        <taxon>Nitrobacteraceae</taxon>
        <taxon>Rhodoplanes</taxon>
    </lineage>
</organism>
<dbReference type="SUPFAM" id="SSF53756">
    <property type="entry name" value="UDP-Glycosyltransferase/glycogen phosphorylase"/>
    <property type="match status" value="1"/>
</dbReference>
<accession>A0A327KMV8</accession>
<dbReference type="Gene3D" id="3.40.50.2000">
    <property type="entry name" value="Glycogen Phosphorylase B"/>
    <property type="match status" value="2"/>
</dbReference>
<feature type="domain" description="Glycosyltransferase subfamily 4-like N-terminal" evidence="3">
    <location>
        <begin position="41"/>
        <end position="204"/>
    </location>
</feature>
<comment type="caution">
    <text evidence="4">The sequence shown here is derived from an EMBL/GenBank/DDBJ whole genome shotgun (WGS) entry which is preliminary data.</text>
</comment>
<sequence length="405" mass="44248">MHSQRVLRDQDVTAATAPIPAATAPATGRRKVLIWHWGRRGGGVRYTYELVKELRHDPALELHLSLSRQGDIFTELDALGLPGFHIDTYTDIPSAAMALLRLPLVRSRFWRYVREQGISVVVCTMSHLWDVPVLWRRPRDVAFVFVLHDALPHPGDDVPIRKRMLDREIAESDGIVALTEHTRKLVTEVNHFPSDRVWVIPLGVFPYADSVTAASATAANRQLQLLFFGRLMPYKGLDLLLDAYRMLKQAGKNVALRIAGPGDIGPYQAQLAGLADVDLDIRWIPEEEVGAVFRDIDIVVAPYRGASQSGVLVTSGAAGIPAVVTPVGGLAEQVLHEQTGIVADAATPEAIAAAVTRLVDDAALRQRCGKGARRHAAEVLSWATIAAQFSPILRGVTPRRPGEGA</sequence>
<dbReference type="Proteomes" id="UP000248863">
    <property type="component" value="Unassembled WGS sequence"/>
</dbReference>
<dbReference type="AlphaFoldDB" id="A0A327KMV8"/>
<proteinExistence type="predicted"/>
<keyword evidence="1" id="KW-0328">Glycosyltransferase</keyword>
<gene>
    <name evidence="4" type="ORF">CH338_11975</name>
</gene>
<evidence type="ECO:0000259" key="3">
    <source>
        <dbReference type="Pfam" id="PF13439"/>
    </source>
</evidence>